<protein>
    <submittedName>
        <fullName evidence="2">Uncharacterized protein</fullName>
    </submittedName>
</protein>
<dbReference type="AlphaFoldDB" id="A0A1N7RKR2"/>
<accession>A0A1N7RKR2</accession>
<proteinExistence type="predicted"/>
<dbReference type="EMBL" id="CYGX02000005">
    <property type="protein sequence ID" value="SIT35700.1"/>
    <property type="molecule type" value="Genomic_DNA"/>
</dbReference>
<evidence type="ECO:0000256" key="1">
    <source>
        <dbReference type="SAM" id="Phobius"/>
    </source>
</evidence>
<name>A0A1N7RKR2_9BURK</name>
<dbReference type="Proteomes" id="UP000187012">
    <property type="component" value="Unassembled WGS sequence"/>
</dbReference>
<keyword evidence="1" id="KW-0812">Transmembrane</keyword>
<organism evidence="2 3">
    <name type="scientific">Paraburkholderia ribeironis</name>
    <dbReference type="NCBI Taxonomy" id="1247936"/>
    <lineage>
        <taxon>Bacteria</taxon>
        <taxon>Pseudomonadati</taxon>
        <taxon>Pseudomonadota</taxon>
        <taxon>Betaproteobacteria</taxon>
        <taxon>Burkholderiales</taxon>
        <taxon>Burkholderiaceae</taxon>
        <taxon>Paraburkholderia</taxon>
    </lineage>
</organism>
<keyword evidence="1" id="KW-0472">Membrane</keyword>
<gene>
    <name evidence="2" type="ORF">BN2475_50175</name>
</gene>
<feature type="transmembrane region" description="Helical" evidence="1">
    <location>
        <begin position="9"/>
        <end position="27"/>
    </location>
</feature>
<keyword evidence="1" id="KW-1133">Transmembrane helix</keyword>
<evidence type="ECO:0000313" key="3">
    <source>
        <dbReference type="Proteomes" id="UP000187012"/>
    </source>
</evidence>
<sequence length="33" mass="3658">MRRLFANRLVVATGVIVVVLSFVFALLRVSSSH</sequence>
<dbReference type="STRING" id="1247936.BN2475_50175"/>
<reference evidence="2 3" key="1">
    <citation type="submission" date="2016-12" db="EMBL/GenBank/DDBJ databases">
        <authorList>
            <person name="Song W.-J."/>
            <person name="Kurnit D.M."/>
        </authorList>
    </citation>
    <scope>NUCLEOTIDE SEQUENCE [LARGE SCALE GENOMIC DNA]</scope>
    <source>
        <strain evidence="2 3">STM7296</strain>
    </source>
</reference>
<keyword evidence="3" id="KW-1185">Reference proteome</keyword>
<evidence type="ECO:0000313" key="2">
    <source>
        <dbReference type="EMBL" id="SIT35700.1"/>
    </source>
</evidence>